<evidence type="ECO:0000313" key="4">
    <source>
        <dbReference type="Proteomes" id="UP001373496"/>
    </source>
</evidence>
<dbReference type="RefSeq" id="WP_225231913.1">
    <property type="nucleotide sequence ID" value="NZ_JBAPLV010000003.1"/>
</dbReference>
<gene>
    <name evidence="3" type="ORF">UXQ13_04650</name>
</gene>
<dbReference type="PROSITE" id="PS51257">
    <property type="entry name" value="PROKAR_LIPOPROTEIN"/>
    <property type="match status" value="1"/>
</dbReference>
<feature type="chain" id="PRO_5047142131" description="DUF3558 domain-containing protein" evidence="2">
    <location>
        <begin position="35"/>
        <end position="242"/>
    </location>
</feature>
<reference evidence="3 4" key="1">
    <citation type="submission" date="2024-03" db="EMBL/GenBank/DDBJ databases">
        <title>Draft genome sequence of Klenkia terrae.</title>
        <authorList>
            <person name="Duangmal K."/>
            <person name="Chantavorakit T."/>
        </authorList>
    </citation>
    <scope>NUCLEOTIDE SEQUENCE [LARGE SCALE GENOMIC DNA]</scope>
    <source>
        <strain evidence="3 4">JCM 17786</strain>
    </source>
</reference>
<evidence type="ECO:0000256" key="1">
    <source>
        <dbReference type="SAM" id="MobiDB-lite"/>
    </source>
</evidence>
<dbReference type="EMBL" id="JBAPLV010000003">
    <property type="protein sequence ID" value="MEI4277749.1"/>
    <property type="molecule type" value="Genomic_DNA"/>
</dbReference>
<accession>A0ABU8E276</accession>
<feature type="signal peptide" evidence="2">
    <location>
        <begin position="1"/>
        <end position="34"/>
    </location>
</feature>
<proteinExistence type="predicted"/>
<comment type="caution">
    <text evidence="3">The sequence shown here is derived from an EMBL/GenBank/DDBJ whole genome shotgun (WGS) entry which is preliminary data.</text>
</comment>
<sequence>MTVRRPPHRVGGALSSLGLVGLLGTAGCAGFAGAAPDPAPTTSTAPTTSAAPVATTAAAPAFQLPATCADLLTVSEVNEALGVRLPGTSTYLLGQAEPGVGRTGRVTCGYGVTPATGTAGASDPLLQVTVATYTDTASAAARLELAAESGRAAGAVVEDAVVPGTDAVLVAGPADTTLVAVVAARTYVVTLVPGLLDAPGTRTALTALAVAAAGPAAEPAAGTTTSPPTGRPAGTSTSAPTG</sequence>
<organism evidence="3 4">
    <name type="scientific">Klenkia terrae</name>
    <dbReference type="NCBI Taxonomy" id="1052259"/>
    <lineage>
        <taxon>Bacteria</taxon>
        <taxon>Bacillati</taxon>
        <taxon>Actinomycetota</taxon>
        <taxon>Actinomycetes</taxon>
        <taxon>Geodermatophilales</taxon>
        <taxon>Geodermatophilaceae</taxon>
        <taxon>Klenkia</taxon>
    </lineage>
</organism>
<name>A0ABU8E276_9ACTN</name>
<dbReference type="Proteomes" id="UP001373496">
    <property type="component" value="Unassembled WGS sequence"/>
</dbReference>
<feature type="region of interest" description="Disordered" evidence="1">
    <location>
        <begin position="216"/>
        <end position="242"/>
    </location>
</feature>
<keyword evidence="4" id="KW-1185">Reference proteome</keyword>
<evidence type="ECO:0008006" key="5">
    <source>
        <dbReference type="Google" id="ProtNLM"/>
    </source>
</evidence>
<protein>
    <recommendedName>
        <fullName evidence="5">DUF3558 domain-containing protein</fullName>
    </recommendedName>
</protein>
<keyword evidence="2" id="KW-0732">Signal</keyword>
<evidence type="ECO:0000256" key="2">
    <source>
        <dbReference type="SAM" id="SignalP"/>
    </source>
</evidence>
<evidence type="ECO:0000313" key="3">
    <source>
        <dbReference type="EMBL" id="MEI4277749.1"/>
    </source>
</evidence>